<dbReference type="NCBIfam" id="TIGR01575">
    <property type="entry name" value="rimI"/>
    <property type="match status" value="1"/>
</dbReference>
<comment type="caution">
    <text evidence="7">The sequence shown here is derived from an EMBL/GenBank/DDBJ whole genome shotgun (WGS) entry which is preliminary data.</text>
</comment>
<dbReference type="EC" id="2.3.1.266" evidence="5"/>
<dbReference type="EMBL" id="BAAAFD010000007">
    <property type="protein sequence ID" value="GAA0857666.1"/>
    <property type="molecule type" value="Genomic_DNA"/>
</dbReference>
<keyword evidence="2 5" id="KW-0963">Cytoplasm</keyword>
<comment type="function">
    <text evidence="5">Acetylates the N-terminal alanine of ribosomal protein bS18.</text>
</comment>
<evidence type="ECO:0000256" key="1">
    <source>
        <dbReference type="ARBA" id="ARBA00005395"/>
    </source>
</evidence>
<dbReference type="InterPro" id="IPR000182">
    <property type="entry name" value="GNAT_dom"/>
</dbReference>
<keyword evidence="4" id="KW-0012">Acyltransferase</keyword>
<name>A0ABN1LLP5_9ALTE</name>
<keyword evidence="7" id="KW-0687">Ribonucleoprotein</keyword>
<dbReference type="PROSITE" id="PS51186">
    <property type="entry name" value="GNAT"/>
    <property type="match status" value="1"/>
</dbReference>
<evidence type="ECO:0000256" key="5">
    <source>
        <dbReference type="RuleBase" id="RU363094"/>
    </source>
</evidence>
<dbReference type="InterPro" id="IPR006464">
    <property type="entry name" value="AcTrfase_RimI/Ard1"/>
</dbReference>
<dbReference type="Gene3D" id="3.40.630.30">
    <property type="match status" value="1"/>
</dbReference>
<organism evidence="7 8">
    <name type="scientific">Aliiglaciecola litoralis</name>
    <dbReference type="NCBI Taxonomy" id="582857"/>
    <lineage>
        <taxon>Bacteria</taxon>
        <taxon>Pseudomonadati</taxon>
        <taxon>Pseudomonadota</taxon>
        <taxon>Gammaproteobacteria</taxon>
        <taxon>Alteromonadales</taxon>
        <taxon>Alteromonadaceae</taxon>
        <taxon>Aliiglaciecola</taxon>
    </lineage>
</organism>
<dbReference type="GO" id="GO:0005840">
    <property type="term" value="C:ribosome"/>
    <property type="evidence" value="ECO:0007669"/>
    <property type="project" value="UniProtKB-KW"/>
</dbReference>
<dbReference type="Pfam" id="PF00583">
    <property type="entry name" value="Acetyltransf_1"/>
    <property type="match status" value="1"/>
</dbReference>
<dbReference type="InterPro" id="IPR016181">
    <property type="entry name" value="Acyl_CoA_acyltransferase"/>
</dbReference>
<evidence type="ECO:0000259" key="6">
    <source>
        <dbReference type="PROSITE" id="PS51186"/>
    </source>
</evidence>
<dbReference type="CDD" id="cd04301">
    <property type="entry name" value="NAT_SF"/>
    <property type="match status" value="1"/>
</dbReference>
<evidence type="ECO:0000313" key="7">
    <source>
        <dbReference type="EMBL" id="GAA0857666.1"/>
    </source>
</evidence>
<dbReference type="InterPro" id="IPR050680">
    <property type="entry name" value="YpeA/RimI_acetyltransf"/>
</dbReference>
<keyword evidence="7" id="KW-0689">Ribosomal protein</keyword>
<comment type="catalytic activity">
    <reaction evidence="5">
        <text>N-terminal L-alanyl-[ribosomal protein bS18] + acetyl-CoA = N-terminal N(alpha)-acetyl-L-alanyl-[ribosomal protein bS18] + CoA + H(+)</text>
        <dbReference type="Rhea" id="RHEA:43756"/>
        <dbReference type="Rhea" id="RHEA-COMP:10676"/>
        <dbReference type="Rhea" id="RHEA-COMP:10677"/>
        <dbReference type="ChEBI" id="CHEBI:15378"/>
        <dbReference type="ChEBI" id="CHEBI:57287"/>
        <dbReference type="ChEBI" id="CHEBI:57288"/>
        <dbReference type="ChEBI" id="CHEBI:64718"/>
        <dbReference type="ChEBI" id="CHEBI:83683"/>
        <dbReference type="EC" id="2.3.1.266"/>
    </reaction>
</comment>
<comment type="similarity">
    <text evidence="1 5">Belongs to the acetyltransferase family. RimI subfamily.</text>
</comment>
<dbReference type="SUPFAM" id="SSF55729">
    <property type="entry name" value="Acyl-CoA N-acyltransferases (Nat)"/>
    <property type="match status" value="1"/>
</dbReference>
<proteinExistence type="inferred from homology"/>
<accession>A0ABN1LLP5</accession>
<sequence>MSVSFHPLTVENYQQALAIHQSCHLFPWSESVFKDCLTSPYFAAHLEFENQVVGYYVGMAIVGEGTLMDIGLNHTHRNKGLGKLLLGEFIAQAKTNQCEEVWLEVRESNQVAIELYQQSGFTLIETRKAYYPTQSGRENGLIMRAKLK</sequence>
<keyword evidence="3" id="KW-0808">Transferase</keyword>
<evidence type="ECO:0000313" key="8">
    <source>
        <dbReference type="Proteomes" id="UP001500359"/>
    </source>
</evidence>
<reference evidence="7 8" key="1">
    <citation type="journal article" date="2019" name="Int. J. Syst. Evol. Microbiol.">
        <title>The Global Catalogue of Microorganisms (GCM) 10K type strain sequencing project: providing services to taxonomists for standard genome sequencing and annotation.</title>
        <authorList>
            <consortium name="The Broad Institute Genomics Platform"/>
            <consortium name="The Broad Institute Genome Sequencing Center for Infectious Disease"/>
            <person name="Wu L."/>
            <person name="Ma J."/>
        </authorList>
    </citation>
    <scope>NUCLEOTIDE SEQUENCE [LARGE SCALE GENOMIC DNA]</scope>
    <source>
        <strain evidence="7 8">JCM 15896</strain>
    </source>
</reference>
<evidence type="ECO:0000256" key="4">
    <source>
        <dbReference type="ARBA" id="ARBA00023315"/>
    </source>
</evidence>
<feature type="domain" description="N-acetyltransferase" evidence="6">
    <location>
        <begin position="3"/>
        <end position="148"/>
    </location>
</feature>
<comment type="subcellular location">
    <subcellularLocation>
        <location evidence="5">Cytoplasm</location>
    </subcellularLocation>
</comment>
<keyword evidence="8" id="KW-1185">Reference proteome</keyword>
<gene>
    <name evidence="7" type="primary">rimI</name>
    <name evidence="7" type="ORF">GCM10009114_24300</name>
</gene>
<protein>
    <recommendedName>
        <fullName evidence="5">[Ribosomal protein bS18]-alanine N-acetyltransferase</fullName>
        <ecNumber evidence="5">2.3.1.266</ecNumber>
    </recommendedName>
</protein>
<dbReference type="Proteomes" id="UP001500359">
    <property type="component" value="Unassembled WGS sequence"/>
</dbReference>
<evidence type="ECO:0000256" key="2">
    <source>
        <dbReference type="ARBA" id="ARBA00022490"/>
    </source>
</evidence>
<dbReference type="RefSeq" id="WP_343860343.1">
    <property type="nucleotide sequence ID" value="NZ_BAAAFD010000007.1"/>
</dbReference>
<dbReference type="PANTHER" id="PTHR43420:SF12">
    <property type="entry name" value="N-ACETYLTRANSFERASE DOMAIN-CONTAINING PROTEIN"/>
    <property type="match status" value="1"/>
</dbReference>
<evidence type="ECO:0000256" key="3">
    <source>
        <dbReference type="ARBA" id="ARBA00022679"/>
    </source>
</evidence>
<dbReference type="PANTHER" id="PTHR43420">
    <property type="entry name" value="ACETYLTRANSFERASE"/>
    <property type="match status" value="1"/>
</dbReference>